<evidence type="ECO:0000256" key="4">
    <source>
        <dbReference type="ARBA" id="ARBA00022741"/>
    </source>
</evidence>
<dbReference type="InterPro" id="IPR014721">
    <property type="entry name" value="Ribsml_uS5_D2-typ_fold_subgr"/>
</dbReference>
<evidence type="ECO:0000256" key="3">
    <source>
        <dbReference type="ARBA" id="ARBA00022679"/>
    </source>
</evidence>
<keyword evidence="5 10" id="KW-0418">Kinase</keyword>
<keyword evidence="4" id="KW-0547">Nucleotide-binding</keyword>
<dbReference type="SUPFAM" id="SSF55060">
    <property type="entry name" value="GHMP Kinase, C-terminal domain"/>
    <property type="match status" value="1"/>
</dbReference>
<dbReference type="InterPro" id="IPR020568">
    <property type="entry name" value="Ribosomal_Su5_D2-typ_SF"/>
</dbReference>
<evidence type="ECO:0000259" key="9">
    <source>
        <dbReference type="Pfam" id="PF08544"/>
    </source>
</evidence>
<evidence type="ECO:0000256" key="1">
    <source>
        <dbReference type="ARBA" id="ARBA00009684"/>
    </source>
</evidence>
<accession>A0A3B0XUD2</accession>
<dbReference type="InterPro" id="IPR004424">
    <property type="entry name" value="IspE"/>
</dbReference>
<dbReference type="NCBIfam" id="TIGR00154">
    <property type="entry name" value="ispE"/>
    <property type="match status" value="1"/>
</dbReference>
<dbReference type="HAMAP" id="MF_00061">
    <property type="entry name" value="IspE"/>
    <property type="match status" value="1"/>
</dbReference>
<dbReference type="InterPro" id="IPR006204">
    <property type="entry name" value="GHMP_kinase_N_dom"/>
</dbReference>
<name>A0A3B0XUD2_9ZZZZ</name>
<comment type="similarity">
    <text evidence="1">Belongs to the GHMP kinase family. IspE subfamily.</text>
</comment>
<dbReference type="GO" id="GO:0016114">
    <property type="term" value="P:terpenoid biosynthetic process"/>
    <property type="evidence" value="ECO:0007669"/>
    <property type="project" value="InterPro"/>
</dbReference>
<gene>
    <name evidence="10" type="ORF">MNBD_GAMMA09-2996</name>
</gene>
<dbReference type="EC" id="2.7.1.148" evidence="2"/>
<evidence type="ECO:0000256" key="7">
    <source>
        <dbReference type="ARBA" id="ARBA00032554"/>
    </source>
</evidence>
<evidence type="ECO:0000259" key="8">
    <source>
        <dbReference type="Pfam" id="PF00288"/>
    </source>
</evidence>
<dbReference type="GO" id="GO:0005524">
    <property type="term" value="F:ATP binding"/>
    <property type="evidence" value="ECO:0007669"/>
    <property type="project" value="UniProtKB-KW"/>
</dbReference>
<dbReference type="GO" id="GO:0050515">
    <property type="term" value="F:4-(cytidine 5'-diphospho)-2-C-methyl-D-erythritol kinase activity"/>
    <property type="evidence" value="ECO:0007669"/>
    <property type="project" value="UniProtKB-EC"/>
</dbReference>
<dbReference type="EMBL" id="UOFI01000067">
    <property type="protein sequence ID" value="VAW65479.1"/>
    <property type="molecule type" value="Genomic_DNA"/>
</dbReference>
<keyword evidence="3 10" id="KW-0808">Transferase</keyword>
<evidence type="ECO:0000313" key="10">
    <source>
        <dbReference type="EMBL" id="VAW65479.1"/>
    </source>
</evidence>
<protein>
    <recommendedName>
        <fullName evidence="2">4-(cytidine 5'-diphospho)-2-C-methyl-D-erythritol kinase</fullName>
        <ecNumber evidence="2">2.7.1.148</ecNumber>
    </recommendedName>
    <alternativeName>
        <fullName evidence="7">4-(cytidine-5'-diphospho)-2-C-methyl-D-erythritol kinase</fullName>
    </alternativeName>
</protein>
<evidence type="ECO:0000256" key="5">
    <source>
        <dbReference type="ARBA" id="ARBA00022777"/>
    </source>
</evidence>
<evidence type="ECO:0000256" key="6">
    <source>
        <dbReference type="ARBA" id="ARBA00022840"/>
    </source>
</evidence>
<dbReference type="Gene3D" id="3.30.230.10">
    <property type="match status" value="1"/>
</dbReference>
<dbReference type="Pfam" id="PF00288">
    <property type="entry name" value="GHMP_kinases_N"/>
    <property type="match status" value="1"/>
</dbReference>
<dbReference type="SUPFAM" id="SSF54211">
    <property type="entry name" value="Ribosomal protein S5 domain 2-like"/>
    <property type="match status" value="1"/>
</dbReference>
<dbReference type="PANTHER" id="PTHR43527:SF2">
    <property type="entry name" value="4-DIPHOSPHOCYTIDYL-2-C-METHYL-D-ERYTHRITOL KINASE, CHLOROPLASTIC"/>
    <property type="match status" value="1"/>
</dbReference>
<dbReference type="PIRSF" id="PIRSF010376">
    <property type="entry name" value="IspE"/>
    <property type="match status" value="1"/>
</dbReference>
<feature type="domain" description="GHMP kinase N-terminal" evidence="8">
    <location>
        <begin position="70"/>
        <end position="146"/>
    </location>
</feature>
<keyword evidence="6" id="KW-0067">ATP-binding</keyword>
<dbReference type="Gene3D" id="3.30.70.890">
    <property type="entry name" value="GHMP kinase, C-terminal domain"/>
    <property type="match status" value="1"/>
</dbReference>
<feature type="domain" description="GHMP kinase C-terminal" evidence="9">
    <location>
        <begin position="215"/>
        <end position="273"/>
    </location>
</feature>
<organism evidence="10">
    <name type="scientific">hydrothermal vent metagenome</name>
    <dbReference type="NCBI Taxonomy" id="652676"/>
    <lineage>
        <taxon>unclassified sequences</taxon>
        <taxon>metagenomes</taxon>
        <taxon>ecological metagenomes</taxon>
    </lineage>
</organism>
<dbReference type="AlphaFoldDB" id="A0A3B0XUD2"/>
<sequence>MTETRYLFWPAPAKLNLFLQITGRREDGYHNLQSVFQFLDKSDRLRFKLTDDGKIHRKTDNEGVRAQDDLVVKAAEALKAASGTEKGADIYLQKILPMGGGVGGGSSDAATTLVALNYLWETGLNIEQLTEIGLSLGADVPVFVQGCAAFVQGIGEQLESVEPEELWYLVVQPEINISTAEIFCNSQLTRDSSGIRICDLQIGTTYEAQVFDTLGNAFEPIVAQQYPEIAEIIRYLRKHAKARLTGTGACVFAGFDSKDTAEQLLAELPDHWSAFVARGLNRSPLQAMLEAQMSEQ</sequence>
<dbReference type="Pfam" id="PF08544">
    <property type="entry name" value="GHMP_kinases_C"/>
    <property type="match status" value="1"/>
</dbReference>
<evidence type="ECO:0000256" key="2">
    <source>
        <dbReference type="ARBA" id="ARBA00012052"/>
    </source>
</evidence>
<dbReference type="InterPro" id="IPR013750">
    <property type="entry name" value="GHMP_kinase_C_dom"/>
</dbReference>
<reference evidence="10" key="1">
    <citation type="submission" date="2018-06" db="EMBL/GenBank/DDBJ databases">
        <authorList>
            <person name="Zhirakovskaya E."/>
        </authorList>
    </citation>
    <scope>NUCLEOTIDE SEQUENCE</scope>
</reference>
<proteinExistence type="inferred from homology"/>
<dbReference type="PANTHER" id="PTHR43527">
    <property type="entry name" value="4-DIPHOSPHOCYTIDYL-2-C-METHYL-D-ERYTHRITOL KINASE, CHLOROPLASTIC"/>
    <property type="match status" value="1"/>
</dbReference>
<dbReference type="InterPro" id="IPR036554">
    <property type="entry name" value="GHMP_kinase_C_sf"/>
</dbReference>